<evidence type="ECO:0000313" key="12">
    <source>
        <dbReference type="Proteomes" id="UP000035996"/>
    </source>
</evidence>
<evidence type="ECO:0000256" key="1">
    <source>
        <dbReference type="ARBA" id="ARBA00004365"/>
    </source>
</evidence>
<dbReference type="InterPro" id="IPR053927">
    <property type="entry name" value="FlgK_helical"/>
</dbReference>
<feature type="domain" description="Flagellar basal body rod protein N-terminal" evidence="8">
    <location>
        <begin position="9"/>
        <end position="37"/>
    </location>
</feature>
<comment type="caution">
    <text evidence="11">The sequence shown here is derived from an EMBL/GenBank/DDBJ whole genome shotgun (WGS) entry which is preliminary data.</text>
</comment>
<dbReference type="PANTHER" id="PTHR30033">
    <property type="entry name" value="FLAGELLAR HOOK-ASSOCIATED PROTEIN 1"/>
    <property type="match status" value="1"/>
</dbReference>
<comment type="similarity">
    <text evidence="3 7">Belongs to the flagella basal body rod proteins family.</text>
</comment>
<evidence type="ECO:0000259" key="10">
    <source>
        <dbReference type="Pfam" id="PF22638"/>
    </source>
</evidence>
<feature type="domain" description="Flagellar basal-body/hook protein C-terminal" evidence="9">
    <location>
        <begin position="394"/>
        <end position="435"/>
    </location>
</feature>
<dbReference type="InterPro" id="IPR001444">
    <property type="entry name" value="Flag_bb_rod_N"/>
</dbReference>
<dbReference type="SUPFAM" id="SSF64518">
    <property type="entry name" value="Phase 1 flagellin"/>
    <property type="match status" value="1"/>
</dbReference>
<gene>
    <name evidence="7" type="primary">flgK</name>
    <name evidence="11" type="ORF">AB986_11375</name>
</gene>
<evidence type="ECO:0000256" key="4">
    <source>
        <dbReference type="ARBA" id="ARBA00016244"/>
    </source>
</evidence>
<dbReference type="PATRIC" id="fig|157733.3.peg.291"/>
<dbReference type="Proteomes" id="UP000035996">
    <property type="component" value="Unassembled WGS sequence"/>
</dbReference>
<organism evidence="11 12">
    <name type="scientific">Guptibacillus hwajinpoensis</name>
    <dbReference type="NCBI Taxonomy" id="208199"/>
    <lineage>
        <taxon>Bacteria</taxon>
        <taxon>Bacillati</taxon>
        <taxon>Bacillota</taxon>
        <taxon>Bacilli</taxon>
        <taxon>Bacillales</taxon>
        <taxon>Guptibacillaceae</taxon>
        <taxon>Guptibacillus</taxon>
    </lineage>
</organism>
<accession>A0A0J6CTZ9</accession>
<evidence type="ECO:0000256" key="6">
    <source>
        <dbReference type="ARBA" id="ARBA00023143"/>
    </source>
</evidence>
<feature type="domain" description="Flagellar hook-associated protein FlgK helical" evidence="10">
    <location>
        <begin position="101"/>
        <end position="218"/>
    </location>
</feature>
<dbReference type="OrthoDB" id="9802553at2"/>
<dbReference type="RefSeq" id="WP_048311277.1">
    <property type="nucleotide sequence ID" value="NZ_CP119526.1"/>
</dbReference>
<dbReference type="EMBL" id="LELK01000004">
    <property type="protein sequence ID" value="KMM36565.1"/>
    <property type="molecule type" value="Genomic_DNA"/>
</dbReference>
<evidence type="ECO:0000256" key="7">
    <source>
        <dbReference type="RuleBase" id="RU362065"/>
    </source>
</evidence>
<evidence type="ECO:0000256" key="5">
    <source>
        <dbReference type="ARBA" id="ARBA00022525"/>
    </source>
</evidence>
<protein>
    <recommendedName>
        <fullName evidence="4 7">Flagellar hook-associated protein 1</fullName>
        <shortName evidence="7">HAP1</shortName>
    </recommendedName>
</protein>
<dbReference type="Pfam" id="PF00460">
    <property type="entry name" value="Flg_bb_rod"/>
    <property type="match status" value="1"/>
</dbReference>
<dbReference type="GO" id="GO:0005198">
    <property type="term" value="F:structural molecule activity"/>
    <property type="evidence" value="ECO:0007669"/>
    <property type="project" value="UniProtKB-UniRule"/>
</dbReference>
<dbReference type="PRINTS" id="PR01005">
    <property type="entry name" value="FLGHOOKAP1"/>
</dbReference>
<evidence type="ECO:0000256" key="3">
    <source>
        <dbReference type="ARBA" id="ARBA00009677"/>
    </source>
</evidence>
<evidence type="ECO:0000313" key="11">
    <source>
        <dbReference type="EMBL" id="KMM36565.1"/>
    </source>
</evidence>
<sequence>MTSTFHGLEVGKRSLYTQQAALTTAGHNISNANTPGYSRQRVNMQATSPITYPYQTGSTSSQLGTGVSVQSIERIRSEYLDGQYRERNSMLGSESMKLDTLEQIEALSGEPGENGLSASLDRFWSAWEDLASNPDSTAARAVVVGRAEELLDQAKSFNKGLTSLTDSLVKQEAAVQNEISSISSQIESLNKQISKDGNANDLMDRRDLLKDQLSGLVRTADGEVVGGKLKGIQESITLTKNMQSDLNEMFNTLISGKDATSPGGEVGGLNDLMESGFSLIRNADGTMQQGKPLFTTAGNGLEGISINNDVKANPSTIGASSKNDTISNGDIASSISDLKNKTFTFPLAGSTDSVTTNVNDYYSTLITRLASNAQSSERTVSNHESVLQSIDNNRMSVSGVSLDEEMANLVQFQHAYNAAARYISTTDEILDVIINRMGV</sequence>
<keyword evidence="6 7" id="KW-0975">Bacterial flagellum</keyword>
<dbReference type="AlphaFoldDB" id="A0A0J6CTZ9"/>
<evidence type="ECO:0000256" key="2">
    <source>
        <dbReference type="ARBA" id="ARBA00004613"/>
    </source>
</evidence>
<proteinExistence type="inferred from homology"/>
<reference evidence="11" key="1">
    <citation type="submission" date="2015-06" db="EMBL/GenBank/DDBJ databases">
        <authorList>
            <person name="Liu B."/>
            <person name="Wang J."/>
            <person name="Zhu Y."/>
            <person name="Liu G."/>
            <person name="Chen Q."/>
            <person name="Zheng C."/>
            <person name="Che J."/>
            <person name="Ge C."/>
            <person name="Shi H."/>
            <person name="Pan Z."/>
            <person name="Liu X."/>
        </authorList>
    </citation>
    <scope>NUCLEOTIDE SEQUENCE [LARGE SCALE GENOMIC DNA]</scope>
    <source>
        <strain evidence="11">DSM 16346</strain>
    </source>
</reference>
<evidence type="ECO:0000259" key="8">
    <source>
        <dbReference type="Pfam" id="PF00460"/>
    </source>
</evidence>
<dbReference type="STRING" id="157733.AB986_11375"/>
<dbReference type="Pfam" id="PF06429">
    <property type="entry name" value="Flg_bbr_C"/>
    <property type="match status" value="1"/>
</dbReference>
<dbReference type="GO" id="GO:0044780">
    <property type="term" value="P:bacterial-type flagellum assembly"/>
    <property type="evidence" value="ECO:0007669"/>
    <property type="project" value="InterPro"/>
</dbReference>
<dbReference type="NCBIfam" id="TIGR02492">
    <property type="entry name" value="flgK_ends"/>
    <property type="match status" value="1"/>
</dbReference>
<evidence type="ECO:0000259" key="9">
    <source>
        <dbReference type="Pfam" id="PF06429"/>
    </source>
</evidence>
<dbReference type="PANTHER" id="PTHR30033:SF1">
    <property type="entry name" value="FLAGELLAR HOOK-ASSOCIATED PROTEIN 1"/>
    <property type="match status" value="1"/>
</dbReference>
<dbReference type="InterPro" id="IPR002371">
    <property type="entry name" value="FlgK"/>
</dbReference>
<dbReference type="GO" id="GO:0009424">
    <property type="term" value="C:bacterial-type flagellum hook"/>
    <property type="evidence" value="ECO:0007669"/>
    <property type="project" value="UniProtKB-UniRule"/>
</dbReference>
<name>A0A0J6CTZ9_9BACL</name>
<dbReference type="InterPro" id="IPR010930">
    <property type="entry name" value="Flg_bb/hook_C_dom"/>
</dbReference>
<keyword evidence="5 7" id="KW-0964">Secreted</keyword>
<keyword evidence="12" id="KW-1185">Reference proteome</keyword>
<comment type="subcellular location">
    <subcellularLocation>
        <location evidence="1 7">Bacterial flagellum</location>
    </subcellularLocation>
    <subcellularLocation>
        <location evidence="2 7">Secreted</location>
    </subcellularLocation>
</comment>
<dbReference type="GO" id="GO:0005576">
    <property type="term" value="C:extracellular region"/>
    <property type="evidence" value="ECO:0007669"/>
    <property type="project" value="UniProtKB-SubCell"/>
</dbReference>
<dbReference type="Pfam" id="PF22638">
    <property type="entry name" value="FlgK_D1"/>
    <property type="match status" value="1"/>
</dbReference>